<dbReference type="KEGG" id="pau:PA14_22520"/>
<gene>
    <name evidence="3" type="ordered locus">PA14_22520</name>
</gene>
<dbReference type="Gene3D" id="3.90.25.10">
    <property type="entry name" value="UDP-galactose 4-epimerase, domain 1"/>
    <property type="match status" value="1"/>
</dbReference>
<proteinExistence type="predicted"/>
<evidence type="ECO:0000313" key="4">
    <source>
        <dbReference type="Proteomes" id="UP000000653"/>
    </source>
</evidence>
<dbReference type="CDD" id="cd05269">
    <property type="entry name" value="TMR_SDR_a"/>
    <property type="match status" value="1"/>
</dbReference>
<dbReference type="AlphaFoldDB" id="A0A0H2ZDR0"/>
<dbReference type="PANTHER" id="PTHR43162:SF1">
    <property type="entry name" value="PRESTALK A DIFFERENTIATION PROTEIN A"/>
    <property type="match status" value="1"/>
</dbReference>
<feature type="region of interest" description="Disordered" evidence="1">
    <location>
        <begin position="1"/>
        <end position="53"/>
    </location>
</feature>
<dbReference type="InterPro" id="IPR051604">
    <property type="entry name" value="Ergot_Alk_Oxidoreductase"/>
</dbReference>
<accession>A0A0H2ZDR0</accession>
<organism evidence="3 4">
    <name type="scientific">Pseudomonas aeruginosa (strain UCBPP-PA14)</name>
    <dbReference type="NCBI Taxonomy" id="208963"/>
    <lineage>
        <taxon>Bacteria</taxon>
        <taxon>Pseudomonadati</taxon>
        <taxon>Pseudomonadota</taxon>
        <taxon>Gammaproteobacteria</taxon>
        <taxon>Pseudomonadales</taxon>
        <taxon>Pseudomonadaceae</taxon>
        <taxon>Pseudomonas</taxon>
    </lineage>
</organism>
<dbReference type="Proteomes" id="UP000000653">
    <property type="component" value="Chromosome"/>
</dbReference>
<feature type="compositionally biased region" description="Polar residues" evidence="1">
    <location>
        <begin position="18"/>
        <end position="37"/>
    </location>
</feature>
<dbReference type="InterPro" id="IPR008030">
    <property type="entry name" value="NmrA-like"/>
</dbReference>
<name>A0A0H2ZDR0_PSEAB</name>
<dbReference type="EMBL" id="CP000438">
    <property type="protein sequence ID" value="ABJ12452.1"/>
    <property type="molecule type" value="Genomic_DNA"/>
</dbReference>
<evidence type="ECO:0000313" key="3">
    <source>
        <dbReference type="EMBL" id="ABJ12452.1"/>
    </source>
</evidence>
<dbReference type="InterPro" id="IPR036291">
    <property type="entry name" value="NAD(P)-bd_dom_sf"/>
</dbReference>
<dbReference type="Pfam" id="PF05368">
    <property type="entry name" value="NmrA"/>
    <property type="match status" value="1"/>
</dbReference>
<reference evidence="3 4" key="1">
    <citation type="journal article" date="2006" name="Genome Biol.">
        <title>Genomic analysis reveals that Pseudomonas aeruginosa virulence is combinatorial.</title>
        <authorList>
            <person name="Lee D.G."/>
            <person name="Urbach J.M."/>
            <person name="Wu G."/>
            <person name="Liberati N.T."/>
            <person name="Feinbaum R.L."/>
            <person name="Miyata S."/>
            <person name="Diggins L.T."/>
            <person name="He J."/>
            <person name="Saucier M."/>
            <person name="Deziel E."/>
            <person name="Friedman L."/>
            <person name="Li L."/>
            <person name="Grills G."/>
            <person name="Montgomery K."/>
            <person name="Kucherlapati R."/>
            <person name="Rahme L.G."/>
            <person name="Ausubel F.M."/>
        </authorList>
    </citation>
    <scope>NUCLEOTIDE SEQUENCE [LARGE SCALE GENOMIC DNA]</scope>
    <source>
        <strain evidence="3 4">UCBPP-PA14</strain>
    </source>
</reference>
<dbReference type="SUPFAM" id="SSF51735">
    <property type="entry name" value="NAD(P)-binding Rossmann-fold domains"/>
    <property type="match status" value="1"/>
</dbReference>
<dbReference type="PANTHER" id="PTHR43162">
    <property type="match status" value="1"/>
</dbReference>
<evidence type="ECO:0000259" key="2">
    <source>
        <dbReference type="Pfam" id="PF05368"/>
    </source>
</evidence>
<dbReference type="HOGENOM" id="CLU_007383_10_6_6"/>
<evidence type="ECO:0000256" key="1">
    <source>
        <dbReference type="SAM" id="MobiDB-lite"/>
    </source>
</evidence>
<feature type="domain" description="NmrA-like" evidence="2">
    <location>
        <begin position="73"/>
        <end position="341"/>
    </location>
</feature>
<dbReference type="Gene3D" id="3.40.50.720">
    <property type="entry name" value="NAD(P)-binding Rossmann-like Domain"/>
    <property type="match status" value="1"/>
</dbReference>
<protein>
    <recommendedName>
        <fullName evidence="2">NmrA-like domain-containing protein</fullName>
    </recommendedName>
</protein>
<sequence length="351" mass="37799">MQPVRQSGPRYRPKDWRNTPTSAEPSLGTGSTRTDASASADETRGWVSQPTSAPLDFPERVPLLEADILEIDMSKKILVRGATGTVGKPLVEGLLAKGEAVKAASRGNRKMDGVESTPFDFGKPETIATALEGVDRTYMLLPAGYLNVRDLLLPFVEAAASRKVKIVFQSAFGVDANGANPMRQMEILLEKSGTPHVILRPNWFSDNFHHFWKAGLDQGQIALPAGDSRTSFIDVRDIAASAIAALTSTAFDGKAFNLTGPEALSYADAAAILSEVTGKPVRYAATSDKAFIDMLENNGVPAANAAHMASIFHPVRQGWMSVVTDDVMKLTGKRPRTLREYAQDKVAALTA</sequence>